<dbReference type="OrthoDB" id="432685at2759"/>
<name>A0A165JDI0_EXIGL</name>
<feature type="region of interest" description="Disordered" evidence="2">
    <location>
        <begin position="598"/>
        <end position="620"/>
    </location>
</feature>
<feature type="coiled-coil region" evidence="1">
    <location>
        <begin position="353"/>
        <end position="412"/>
    </location>
</feature>
<proteinExistence type="predicted"/>
<gene>
    <name evidence="4" type="ORF">EXIGLDRAFT_672787</name>
</gene>
<feature type="compositionally biased region" description="Polar residues" evidence="2">
    <location>
        <begin position="254"/>
        <end position="264"/>
    </location>
</feature>
<feature type="region of interest" description="Disordered" evidence="2">
    <location>
        <begin position="822"/>
        <end position="866"/>
    </location>
</feature>
<feature type="region of interest" description="Disordered" evidence="2">
    <location>
        <begin position="108"/>
        <end position="152"/>
    </location>
</feature>
<organism evidence="4 5">
    <name type="scientific">Exidia glandulosa HHB12029</name>
    <dbReference type="NCBI Taxonomy" id="1314781"/>
    <lineage>
        <taxon>Eukaryota</taxon>
        <taxon>Fungi</taxon>
        <taxon>Dikarya</taxon>
        <taxon>Basidiomycota</taxon>
        <taxon>Agaricomycotina</taxon>
        <taxon>Agaricomycetes</taxon>
        <taxon>Auriculariales</taxon>
        <taxon>Exidiaceae</taxon>
        <taxon>Exidia</taxon>
    </lineage>
</organism>
<evidence type="ECO:0000256" key="3">
    <source>
        <dbReference type="SAM" id="Phobius"/>
    </source>
</evidence>
<feature type="compositionally biased region" description="Low complexity" evidence="2">
    <location>
        <begin position="837"/>
        <end position="854"/>
    </location>
</feature>
<feature type="coiled-coil region" evidence="1">
    <location>
        <begin position="483"/>
        <end position="541"/>
    </location>
</feature>
<dbReference type="STRING" id="1314781.A0A165JDI0"/>
<dbReference type="Proteomes" id="UP000077266">
    <property type="component" value="Unassembled WGS sequence"/>
</dbReference>
<feature type="compositionally biased region" description="Acidic residues" evidence="2">
    <location>
        <begin position="713"/>
        <end position="722"/>
    </location>
</feature>
<evidence type="ECO:0000313" key="5">
    <source>
        <dbReference type="Proteomes" id="UP000077266"/>
    </source>
</evidence>
<keyword evidence="3" id="KW-0812">Transmembrane</keyword>
<evidence type="ECO:0000256" key="1">
    <source>
        <dbReference type="SAM" id="Coils"/>
    </source>
</evidence>
<accession>A0A165JDI0</accession>
<dbReference type="AlphaFoldDB" id="A0A165JDI0"/>
<feature type="region of interest" description="Disordered" evidence="2">
    <location>
        <begin position="165"/>
        <end position="296"/>
    </location>
</feature>
<feature type="region of interest" description="Disordered" evidence="2">
    <location>
        <begin position="675"/>
        <end position="755"/>
    </location>
</feature>
<keyword evidence="3" id="KW-1133">Transmembrane helix</keyword>
<feature type="compositionally biased region" description="Polar residues" evidence="2">
    <location>
        <begin position="200"/>
        <end position="210"/>
    </location>
</feature>
<dbReference type="EMBL" id="KV425968">
    <property type="protein sequence ID" value="KZV94691.1"/>
    <property type="molecule type" value="Genomic_DNA"/>
</dbReference>
<sequence>MEVELSEQQLFDRLQSIFSRHPLVRYDQEDAGQPSLPAHALVQVFQQLAKDLGRSLLSPDEQTSLQAIVDTAAVDVTVDQVQHIVPHLFPDLHVSAFSPVLSPVALEPRPPSQLSDHADNQVVFRSRSSSPEPGMENVKRTAMPPGTPQPLSQIRVASLSGIASSSPFDARQRSTPLAPAGPNARIRRPLAIVRRRRSDSASTANNSVLSDSEGGRPLSPRSGTVSPRSIPTSPSGSVSFSSFMPWPQSPEAPLTTSLPRSVSQPLPRHRSRPEPQFSSIDEIDYDDYSEPQSPSEEIDQALRFASLNDTPRRRTLSEADRYYDEEEDDALGLVHAPPSHRPSNASLAPQDRVDALARENAELMRRLNESERHMQTQIAEQEAEFETLESRLSEAQHELQHVKREEKELRHKERGNTTQISMLETEIAKLQRHLDTARVGYQSMQRQYQDQMAATEALRNALRTKEAEVQHAADVAAHHLSEARRHAAAREAADAQAAQLEDELQVARETAQSVLEQKNENVMLRETIERLKLDLDELRSNRSEPSRSGSRPATVSRTLGAELLIQLADAERKRFLESGGSLGGSDSVARTLQDMEVFELDSETEPERPKSSEPKEEYESVYETFITRRTRGPRSMASLTLSPSRFLSPPALFFDALVQHDPTDISSAIGIQTDEIDTSGSEPSTSPPDAPSAISLPRTPPVQTPSSHRRSVEEDDYEDDLYDLLVRPPMSPTSPIRPRAKSKSSELPPSYAQLFHAPAPNPKALVARDTIAHWHRGAPIPLAPVPGGVSHGARRAWARLKGELGVECMVIEKIIAVSAARTPPATPTQSLRRRRSSISSSTPATAPSPAPRQTKPAKKSKKSKTSARRAAGWRFVDLLSVYAARNRLPHKLFYPIVVLGAWTAVVVVATPFVTHYFAVPGMPDLADRAALVALRSIAGGASEGFVGNVGPAKFDAVWKVVEHLLLGSASAVLRVPT</sequence>
<evidence type="ECO:0000313" key="4">
    <source>
        <dbReference type="EMBL" id="KZV94691.1"/>
    </source>
</evidence>
<keyword evidence="3" id="KW-0472">Membrane</keyword>
<dbReference type="PANTHER" id="PTHR23159">
    <property type="entry name" value="CENTROSOMAL PROTEIN 2"/>
    <property type="match status" value="1"/>
</dbReference>
<feature type="compositionally biased region" description="Basic residues" evidence="2">
    <location>
        <begin position="185"/>
        <end position="197"/>
    </location>
</feature>
<keyword evidence="5" id="KW-1185">Reference proteome</keyword>
<reference evidence="4 5" key="1">
    <citation type="journal article" date="2016" name="Mol. Biol. Evol.">
        <title>Comparative Genomics of Early-Diverging Mushroom-Forming Fungi Provides Insights into the Origins of Lignocellulose Decay Capabilities.</title>
        <authorList>
            <person name="Nagy L.G."/>
            <person name="Riley R."/>
            <person name="Tritt A."/>
            <person name="Adam C."/>
            <person name="Daum C."/>
            <person name="Floudas D."/>
            <person name="Sun H."/>
            <person name="Yadav J.S."/>
            <person name="Pangilinan J."/>
            <person name="Larsson K.H."/>
            <person name="Matsuura K."/>
            <person name="Barry K."/>
            <person name="Labutti K."/>
            <person name="Kuo R."/>
            <person name="Ohm R.A."/>
            <person name="Bhattacharya S.S."/>
            <person name="Shirouzu T."/>
            <person name="Yoshinaga Y."/>
            <person name="Martin F.M."/>
            <person name="Grigoriev I.V."/>
            <person name="Hibbett D.S."/>
        </authorList>
    </citation>
    <scope>NUCLEOTIDE SEQUENCE [LARGE SCALE GENOMIC DNA]</scope>
    <source>
        <strain evidence="4 5">HHB12029</strain>
    </source>
</reference>
<protein>
    <submittedName>
        <fullName evidence="4">Uncharacterized protein</fullName>
    </submittedName>
</protein>
<keyword evidence="1" id="KW-0175">Coiled coil</keyword>
<feature type="compositionally biased region" description="Basic residues" evidence="2">
    <location>
        <begin position="855"/>
        <end position="866"/>
    </location>
</feature>
<dbReference type="PANTHER" id="PTHR23159:SF60">
    <property type="entry name" value="SPINDLE ASSEMBLY ABNORMAL PROTEIN 4"/>
    <property type="match status" value="1"/>
</dbReference>
<dbReference type="InParanoid" id="A0A165JDI0"/>
<feature type="compositionally biased region" description="Low complexity" evidence="2">
    <location>
        <begin position="229"/>
        <end position="243"/>
    </location>
</feature>
<evidence type="ECO:0000256" key="2">
    <source>
        <dbReference type="SAM" id="MobiDB-lite"/>
    </source>
</evidence>
<feature type="compositionally biased region" description="Basic and acidic residues" evidence="2">
    <location>
        <begin position="605"/>
        <end position="618"/>
    </location>
</feature>
<feature type="transmembrane region" description="Helical" evidence="3">
    <location>
        <begin position="892"/>
        <end position="918"/>
    </location>
</feature>